<sequence>MLDKKSERNFERALLHEMEKIKKAARQWHNNNTRGYRDYRSKEVISKSFSEIAVLCTS</sequence>
<organism evidence="1">
    <name type="scientific">Myoviridae sp. ctBoB21</name>
    <dbReference type="NCBI Taxonomy" id="2827287"/>
    <lineage>
        <taxon>Viruses</taxon>
        <taxon>Duplodnaviria</taxon>
        <taxon>Heunggongvirae</taxon>
        <taxon>Uroviricota</taxon>
        <taxon>Caudoviricetes</taxon>
    </lineage>
</organism>
<evidence type="ECO:0000313" key="1">
    <source>
        <dbReference type="EMBL" id="DAE26712.1"/>
    </source>
</evidence>
<protein>
    <submittedName>
        <fullName evidence="1">Uncharacterized protein</fullName>
    </submittedName>
</protein>
<reference evidence="1" key="1">
    <citation type="journal article" date="2021" name="Proc. Natl. Acad. Sci. U.S.A.">
        <title>A Catalog of Tens of Thousands of Viruses from Human Metagenomes Reveals Hidden Associations with Chronic Diseases.</title>
        <authorList>
            <person name="Tisza M.J."/>
            <person name="Buck C.B."/>
        </authorList>
    </citation>
    <scope>NUCLEOTIDE SEQUENCE</scope>
    <source>
        <strain evidence="1">CtBoB21</strain>
    </source>
</reference>
<accession>A0A8S5R5R4</accession>
<name>A0A8S5R5R4_9CAUD</name>
<dbReference type="EMBL" id="BK015822">
    <property type="protein sequence ID" value="DAE26712.1"/>
    <property type="molecule type" value="Genomic_DNA"/>
</dbReference>
<proteinExistence type="predicted"/>